<proteinExistence type="inferred from homology"/>
<evidence type="ECO:0008006" key="5">
    <source>
        <dbReference type="Google" id="ProtNLM"/>
    </source>
</evidence>
<keyword evidence="1" id="KW-0648">Protein biosynthesis</keyword>
<dbReference type="PANTHER" id="PTHR11960">
    <property type="entry name" value="EUKARYOTIC TRANSLATION INITIATION FACTOR 4E RELATED"/>
    <property type="match status" value="1"/>
</dbReference>
<dbReference type="SUPFAM" id="SSF55418">
    <property type="entry name" value="eIF4e-like"/>
    <property type="match status" value="1"/>
</dbReference>
<keyword evidence="4" id="KW-1185">Reference proteome</keyword>
<evidence type="ECO:0000313" key="3">
    <source>
        <dbReference type="EMBL" id="KAK8869619.1"/>
    </source>
</evidence>
<organism evidence="3 4">
    <name type="scientific">Kwoniella newhampshirensis</name>
    <dbReference type="NCBI Taxonomy" id="1651941"/>
    <lineage>
        <taxon>Eukaryota</taxon>
        <taxon>Fungi</taxon>
        <taxon>Dikarya</taxon>
        <taxon>Basidiomycota</taxon>
        <taxon>Agaricomycotina</taxon>
        <taxon>Tremellomycetes</taxon>
        <taxon>Tremellales</taxon>
        <taxon>Cryptococcaceae</taxon>
        <taxon>Kwoniella</taxon>
    </lineage>
</organism>
<feature type="region of interest" description="Disordered" evidence="2">
    <location>
        <begin position="187"/>
        <end position="337"/>
    </location>
</feature>
<dbReference type="PANTHER" id="PTHR11960:SF71">
    <property type="entry name" value="TRANSLATION INITIATION FACTOR 4E"/>
    <property type="match status" value="1"/>
</dbReference>
<dbReference type="Pfam" id="PF01652">
    <property type="entry name" value="IF4E"/>
    <property type="match status" value="1"/>
</dbReference>
<feature type="region of interest" description="Disordered" evidence="2">
    <location>
        <begin position="68"/>
        <end position="104"/>
    </location>
</feature>
<feature type="compositionally biased region" description="Basic and acidic residues" evidence="2">
    <location>
        <begin position="268"/>
        <end position="278"/>
    </location>
</feature>
<dbReference type="KEGG" id="kne:92177446"/>
<feature type="compositionally biased region" description="Basic and acidic residues" evidence="2">
    <location>
        <begin position="205"/>
        <end position="221"/>
    </location>
</feature>
<dbReference type="GO" id="GO:0003743">
    <property type="term" value="F:translation initiation factor activity"/>
    <property type="evidence" value="ECO:0007669"/>
    <property type="project" value="UniProtKB-KW"/>
</dbReference>
<dbReference type="EMBL" id="JBCAWK010000001">
    <property type="protein sequence ID" value="KAK8869619.1"/>
    <property type="molecule type" value="Genomic_DNA"/>
</dbReference>
<evidence type="ECO:0000313" key="4">
    <source>
        <dbReference type="Proteomes" id="UP001388673"/>
    </source>
</evidence>
<dbReference type="GO" id="GO:0016281">
    <property type="term" value="C:eukaryotic translation initiation factor 4F complex"/>
    <property type="evidence" value="ECO:0007669"/>
    <property type="project" value="TreeGrafter"/>
</dbReference>
<feature type="compositionally biased region" description="Low complexity" evidence="2">
    <location>
        <begin position="70"/>
        <end position="96"/>
    </location>
</feature>
<dbReference type="Proteomes" id="UP001388673">
    <property type="component" value="Unassembled WGS sequence"/>
</dbReference>
<evidence type="ECO:0000256" key="2">
    <source>
        <dbReference type="SAM" id="MobiDB-lite"/>
    </source>
</evidence>
<accession>A0AAW0Z5X5</accession>
<dbReference type="AlphaFoldDB" id="A0AAW0Z5X5"/>
<dbReference type="InterPro" id="IPR023398">
    <property type="entry name" value="TIF_eIF4e-like"/>
</dbReference>
<feature type="region of interest" description="Disordered" evidence="2">
    <location>
        <begin position="404"/>
        <end position="455"/>
    </location>
</feature>
<evidence type="ECO:0000256" key="1">
    <source>
        <dbReference type="RuleBase" id="RU004374"/>
    </source>
</evidence>
<reference evidence="3 4" key="1">
    <citation type="journal article" date="2024" name="bioRxiv">
        <title>Comparative genomics of Cryptococcus and Kwoniella reveals pathogenesis evolution and contrasting karyotype dynamics via intercentromeric recombination or chromosome fusion.</title>
        <authorList>
            <person name="Coelho M.A."/>
            <person name="David-Palma M."/>
            <person name="Shea T."/>
            <person name="Bowers K."/>
            <person name="McGinley-Smith S."/>
            <person name="Mohammad A.W."/>
            <person name="Gnirke A."/>
            <person name="Yurkov A.M."/>
            <person name="Nowrousian M."/>
            <person name="Sun S."/>
            <person name="Cuomo C.A."/>
            <person name="Heitman J."/>
        </authorList>
    </citation>
    <scope>NUCLEOTIDE SEQUENCE [LARGE SCALE GENOMIC DNA]</scope>
    <source>
        <strain evidence="3 4">CBS 13917</strain>
    </source>
</reference>
<keyword evidence="1" id="KW-0694">RNA-binding</keyword>
<gene>
    <name evidence="3" type="ORF">IAR55_000186</name>
</gene>
<feature type="compositionally biased region" description="Basic residues" evidence="2">
    <location>
        <begin position="254"/>
        <end position="266"/>
    </location>
</feature>
<dbReference type="GO" id="GO:0000340">
    <property type="term" value="F:RNA 7-methylguanosine cap binding"/>
    <property type="evidence" value="ECO:0007669"/>
    <property type="project" value="TreeGrafter"/>
</dbReference>
<comment type="caution">
    <text evidence="3">The sequence shown here is derived from an EMBL/GenBank/DDBJ whole genome shotgun (WGS) entry which is preliminary data.</text>
</comment>
<protein>
    <recommendedName>
        <fullName evidence="5">Translation initiation factor 4E</fullName>
    </recommendedName>
</protein>
<sequence length="689" mass="74349">MIILSTYTPFNPFTTASTAINIVTTSLTLFPSTPTRFPSSSSPALSASKSIHPNRAFTFSSLNMTEKSTKLTSTPSSLTTFTTTSPSPSSSPLSLSEKGTNHNQGQGFITSAARNVSRDPAKLQKLVNGIQAHDIRQSIPGIGATWFFSPQQFGEYLTLTTTPPSTATTTGGGASGLNRLKEKYLKRRNKENENEKEVMMGSGQKEGRRQLLTFEEWKMEAESGEEEGSVTTLKTNSSTETESPPTGDEGGQKQQKKKNRKKKQGKKSSTEDRTERGKAKTLQKNLEGGGEEEEGLSQAIGGEIEKDLDPSDEEKKDEGRREIGLSTPKATSMGLDTKIPLPSALLPVTSSPMTADEEGRAHIGGKSGQISIPTELSTPAEDELRSASWRVNAAFPSTHYTYVGTNDIGPTPPDSPQTEHDTGDSGVINSQDALHIQGPLTPPPDTTLPAAADPTSSPTPVIHVIPASPTRVNVTLHPLIQSWTLYFSDTSKKTQESHKPSTVPLPVGLTSTSDYSSGLVTLFSASTVEDLLGSWKALRRGIAASKRRSIEPYGENIPRGGAGLGLHCMSDDNNFHLFVEGIKPMWEDPMCAKGGKIMMAGDAAMMDQTFLEVVLLLIGGTIQDICPPPPSSPKSMICGTVISRRKLTRIEIWLGGQDAPHPEWIKGITHFFQTSFPAMKVYHYKAFGK</sequence>
<comment type="similarity">
    <text evidence="1">Belongs to the eukaryotic initiation factor 4E family.</text>
</comment>
<feature type="compositionally biased region" description="Low complexity" evidence="2">
    <location>
        <begin position="237"/>
        <end position="247"/>
    </location>
</feature>
<dbReference type="Gene3D" id="3.30.760.10">
    <property type="entry name" value="RNA Cap, Translation Initiation Factor Eif4e"/>
    <property type="match status" value="1"/>
</dbReference>
<dbReference type="GeneID" id="92177446"/>
<feature type="compositionally biased region" description="Basic and acidic residues" evidence="2">
    <location>
        <begin position="303"/>
        <end position="323"/>
    </location>
</feature>
<name>A0AAW0Z5X5_9TREE</name>
<dbReference type="InterPro" id="IPR001040">
    <property type="entry name" value="TIF_eIF_4E"/>
</dbReference>
<dbReference type="RefSeq" id="XP_066805865.1">
    <property type="nucleotide sequence ID" value="XM_066943323.1"/>
</dbReference>
<keyword evidence="1" id="KW-0396">Initiation factor</keyword>